<protein>
    <submittedName>
        <fullName evidence="1">Uncharacterized protein</fullName>
    </submittedName>
</protein>
<proteinExistence type="predicted"/>
<reference evidence="1 2" key="1">
    <citation type="submission" date="2015-12" db="EMBL/GenBank/DDBJ databases">
        <title>Diversity of Burkholderia near neighbor genomes.</title>
        <authorList>
            <person name="Sahl J."/>
            <person name="Wagner D."/>
            <person name="Keim P."/>
        </authorList>
    </citation>
    <scope>NUCLEOTIDE SEQUENCE [LARGE SCALE GENOMIC DNA]</scope>
    <source>
        <strain evidence="1 2">BDU8</strain>
    </source>
</reference>
<dbReference type="RefSeq" id="WP_066489739.1">
    <property type="nucleotide sequence ID" value="NZ_CP013389.1"/>
</dbReference>
<evidence type="ECO:0000313" key="1">
    <source>
        <dbReference type="EMBL" id="AOJ10346.1"/>
    </source>
</evidence>
<dbReference type="Gene3D" id="2.40.30.240">
    <property type="match status" value="1"/>
</dbReference>
<evidence type="ECO:0000313" key="2">
    <source>
        <dbReference type="Proteomes" id="UP000067711"/>
    </source>
</evidence>
<dbReference type="Proteomes" id="UP000067711">
    <property type="component" value="Chromosome 1"/>
</dbReference>
<dbReference type="Pfam" id="PF11651">
    <property type="entry name" value="P22_CoatProtein"/>
    <property type="match status" value="1"/>
</dbReference>
<dbReference type="EMBL" id="CP013389">
    <property type="protein sequence ID" value="AOJ10346.1"/>
    <property type="molecule type" value="Genomic_DNA"/>
</dbReference>
<organism evidence="1 2">
    <name type="scientific">Burkholderia mayonis</name>
    <dbReference type="NCBI Taxonomy" id="1385591"/>
    <lineage>
        <taxon>Bacteria</taxon>
        <taxon>Pseudomonadati</taxon>
        <taxon>Pseudomonadota</taxon>
        <taxon>Betaproteobacteria</taxon>
        <taxon>Burkholderiales</taxon>
        <taxon>Burkholderiaceae</taxon>
        <taxon>Burkholderia</taxon>
        <taxon>pseudomallei group</taxon>
    </lineage>
</organism>
<dbReference type="AlphaFoldDB" id="A0A1B4G341"/>
<accession>A0A1B4G341</accession>
<sequence>MSNAFSKEERVAFEQLLEGFNDMLVMSRLVNKYSTDQQSMERSFNTIWRPMPYISQSYAGIDMTGNFNSYTQLAVPAQINQPRSVPWTMTALELRDALQENRLGESAKKKLASDINVAVNNAVTSLGSLVVKRTSAASGFDDIAAIDAIYNEQGISADDRYAAFVSRDYNSMASNLAARQTLQGRPETAYDKAYIGEVANFSVFKLDYAPRIAAAGGGAITIGAANQFYVPQATVAASYGEVTNVDNRFQTIVVSSTTGVAAGDCFQAAGVDSVHHITKQDTGQPKTFRVVSVIDSTHLQITPPFISGQGGSNAEICYQNVSATPANGAAITWLNTAGSSLNPHWKKDSIELLPGRFASPPDAGVQVLRATTEQGIEMELSKFQDIKTKSILYRADIFFGVVVTNTEMCGVELFNQV</sequence>
<name>A0A1B4G341_9BURK</name>
<gene>
    <name evidence="1" type="ORF">WS71_24360</name>
</gene>
<dbReference type="InterPro" id="IPR024659">
    <property type="entry name" value="Phage_coat_Gp5"/>
</dbReference>